<dbReference type="AlphaFoldDB" id="A0AAV3V6F6"/>
<dbReference type="Proteomes" id="UP000006320">
    <property type="component" value="Unassembled WGS sequence"/>
</dbReference>
<organism evidence="1 2">
    <name type="scientific">Paraglaciecola chathamensis S18K6</name>
    <dbReference type="NCBI Taxonomy" id="1127672"/>
    <lineage>
        <taxon>Bacteria</taxon>
        <taxon>Pseudomonadati</taxon>
        <taxon>Pseudomonadota</taxon>
        <taxon>Gammaproteobacteria</taxon>
        <taxon>Alteromonadales</taxon>
        <taxon>Alteromonadaceae</taxon>
        <taxon>Paraglaciecola</taxon>
    </lineage>
</organism>
<comment type="caution">
    <text evidence="1">The sequence shown here is derived from an EMBL/GenBank/DDBJ whole genome shotgun (WGS) entry which is preliminary data.</text>
</comment>
<proteinExistence type="predicted"/>
<dbReference type="EMBL" id="BAEM01000056">
    <property type="protein sequence ID" value="GAC12198.1"/>
    <property type="molecule type" value="Genomic_DNA"/>
</dbReference>
<sequence>MIPSFVGSNPAIPAIFSELSHMYMRESQTYVWLFSFSG</sequence>
<accession>A0AAV3V6F6</accession>
<protein>
    <submittedName>
        <fullName evidence="1">Uncharacterized protein</fullName>
    </submittedName>
</protein>
<reference evidence="1 2" key="1">
    <citation type="journal article" date="2017" name="Antonie Van Leeuwenhoek">
        <title>Rhizobium rhizosphaerae sp. nov., a novel species isolated from rice rhizosphere.</title>
        <authorList>
            <person name="Zhao J.J."/>
            <person name="Zhang J."/>
            <person name="Zhang R.J."/>
            <person name="Zhang C.W."/>
            <person name="Yin H.Q."/>
            <person name="Zhang X.X."/>
        </authorList>
    </citation>
    <scope>NUCLEOTIDE SEQUENCE [LARGE SCALE GENOMIC DNA]</scope>
    <source>
        <strain evidence="1 2">S18K6</strain>
    </source>
</reference>
<name>A0AAV3V6F6_9ALTE</name>
<gene>
    <name evidence="1" type="ORF">GCHA_4280</name>
</gene>
<evidence type="ECO:0000313" key="2">
    <source>
        <dbReference type="Proteomes" id="UP000006320"/>
    </source>
</evidence>
<evidence type="ECO:0000313" key="1">
    <source>
        <dbReference type="EMBL" id="GAC12198.1"/>
    </source>
</evidence>